<keyword evidence="1" id="KW-0472">Membrane</keyword>
<dbReference type="Pfam" id="PF01809">
    <property type="entry name" value="YidD"/>
    <property type="match status" value="1"/>
</dbReference>
<keyword evidence="1" id="KW-1003">Cell membrane</keyword>
<dbReference type="GO" id="GO:0005886">
    <property type="term" value="C:plasma membrane"/>
    <property type="evidence" value="ECO:0007669"/>
    <property type="project" value="UniProtKB-SubCell"/>
</dbReference>
<organism evidence="2 3">
    <name type="scientific">Candidatus Roizmanbacteria bacterium GW2011_GWA2_32_13</name>
    <dbReference type="NCBI Taxonomy" id="1618475"/>
    <lineage>
        <taxon>Bacteria</taxon>
        <taxon>Candidatus Roizmaniibacteriota</taxon>
    </lineage>
</organism>
<gene>
    <name evidence="2" type="ORF">UR23_C0015G0004</name>
</gene>
<dbReference type="PANTHER" id="PTHR33383">
    <property type="entry name" value="MEMBRANE PROTEIN INSERTION EFFICIENCY FACTOR-RELATED"/>
    <property type="match status" value="1"/>
</dbReference>
<dbReference type="AlphaFoldDB" id="A0A0F9ZD15"/>
<reference evidence="2 3" key="1">
    <citation type="journal article" date="2015" name="Nature">
        <title>rRNA introns, odd ribosomes, and small enigmatic genomes across a large radiation of phyla.</title>
        <authorList>
            <person name="Brown C.T."/>
            <person name="Hug L.A."/>
            <person name="Thomas B.C."/>
            <person name="Sharon I."/>
            <person name="Castelle C.J."/>
            <person name="Singh A."/>
            <person name="Wilkins M.J."/>
            <person name="Williams K.H."/>
            <person name="Banfield J.F."/>
        </authorList>
    </citation>
    <scope>NUCLEOTIDE SEQUENCE [LARGE SCALE GENOMIC DNA]</scope>
</reference>
<evidence type="ECO:0000313" key="3">
    <source>
        <dbReference type="Proteomes" id="UP000034349"/>
    </source>
</evidence>
<comment type="similarity">
    <text evidence="1">Belongs to the UPF0161 family.</text>
</comment>
<dbReference type="EMBL" id="LBOK01000015">
    <property type="protein sequence ID" value="KKP36596.1"/>
    <property type="molecule type" value="Genomic_DNA"/>
</dbReference>
<dbReference type="PANTHER" id="PTHR33383:SF1">
    <property type="entry name" value="MEMBRANE PROTEIN INSERTION EFFICIENCY FACTOR-RELATED"/>
    <property type="match status" value="1"/>
</dbReference>
<evidence type="ECO:0000256" key="1">
    <source>
        <dbReference type="HAMAP-Rule" id="MF_00386"/>
    </source>
</evidence>
<accession>A0A0F9ZD15</accession>
<protein>
    <recommendedName>
        <fullName evidence="1">Putative membrane protein insertion efficiency factor</fullName>
    </recommendedName>
</protein>
<name>A0A0F9ZD15_9BACT</name>
<comment type="caution">
    <text evidence="2">The sequence shown here is derived from an EMBL/GenBank/DDBJ whole genome shotgun (WGS) entry which is preliminary data.</text>
</comment>
<dbReference type="HAMAP" id="MF_00386">
    <property type="entry name" value="UPF0161_YidD"/>
    <property type="match status" value="1"/>
</dbReference>
<dbReference type="Proteomes" id="UP000034349">
    <property type="component" value="Unassembled WGS sequence"/>
</dbReference>
<proteinExistence type="inferred from homology"/>
<dbReference type="InterPro" id="IPR002696">
    <property type="entry name" value="Membr_insert_effic_factor_YidD"/>
</dbReference>
<sequence>MIKKIILNLIRFYQKTKFFHGEIARQLFLTDKICRFIPTCSEYTYQAIEKYGVLKGLFIGLKRIIRCHPWSKGGYDPLL</sequence>
<dbReference type="PATRIC" id="fig|1618475.3.peg.211"/>
<dbReference type="NCBIfam" id="TIGR00278">
    <property type="entry name" value="membrane protein insertion efficiency factor YidD"/>
    <property type="match status" value="1"/>
</dbReference>
<comment type="function">
    <text evidence="1">Could be involved in insertion of integral membrane proteins into the membrane.</text>
</comment>
<evidence type="ECO:0000313" key="2">
    <source>
        <dbReference type="EMBL" id="KKP36596.1"/>
    </source>
</evidence>
<comment type="subcellular location">
    <subcellularLocation>
        <location evidence="1">Cell membrane</location>
        <topology evidence="1">Peripheral membrane protein</topology>
        <orientation evidence="1">Cytoplasmic side</orientation>
    </subcellularLocation>
</comment>
<dbReference type="SMART" id="SM01234">
    <property type="entry name" value="Haemolytic"/>
    <property type="match status" value="1"/>
</dbReference>